<evidence type="ECO:0000313" key="8">
    <source>
        <dbReference type="EMBL" id="MEC5384826.1"/>
    </source>
</evidence>
<dbReference type="InterPro" id="IPR042177">
    <property type="entry name" value="Cell/Rod_1"/>
</dbReference>
<dbReference type="Pfam" id="PF04085">
    <property type="entry name" value="MreC"/>
    <property type="match status" value="1"/>
</dbReference>
<dbReference type="PANTHER" id="PTHR34138">
    <property type="entry name" value="CELL SHAPE-DETERMINING PROTEIN MREC"/>
    <property type="match status" value="1"/>
</dbReference>
<evidence type="ECO:0000259" key="7">
    <source>
        <dbReference type="Pfam" id="PF04085"/>
    </source>
</evidence>
<evidence type="ECO:0000256" key="1">
    <source>
        <dbReference type="ARBA" id="ARBA00009369"/>
    </source>
</evidence>
<dbReference type="Gene3D" id="2.40.10.350">
    <property type="entry name" value="Rod shape-determining protein MreC, domain 2"/>
    <property type="match status" value="1"/>
</dbReference>
<accession>A0ABU6JZH5</accession>
<dbReference type="InterPro" id="IPR007221">
    <property type="entry name" value="MreC"/>
</dbReference>
<keyword evidence="5" id="KW-0175">Coiled coil</keyword>
<dbReference type="InterPro" id="IPR055342">
    <property type="entry name" value="MreC_beta-barrel_core"/>
</dbReference>
<evidence type="ECO:0000313" key="9">
    <source>
        <dbReference type="Proteomes" id="UP001331561"/>
    </source>
</evidence>
<dbReference type="PANTHER" id="PTHR34138:SF1">
    <property type="entry name" value="CELL SHAPE-DETERMINING PROTEIN MREC"/>
    <property type="match status" value="1"/>
</dbReference>
<reference evidence="8 9" key="1">
    <citation type="submission" date="2024-01" db="EMBL/GenBank/DDBJ databases">
        <title>Uliginosibacterium soil sp. nov.</title>
        <authorList>
            <person name="Lv Y."/>
        </authorList>
    </citation>
    <scope>NUCLEOTIDE SEQUENCE [LARGE SCALE GENOMIC DNA]</scope>
    <source>
        <strain evidence="8 9">H3</strain>
    </source>
</reference>
<evidence type="ECO:0000256" key="6">
    <source>
        <dbReference type="SAM" id="MobiDB-lite"/>
    </source>
</evidence>
<sequence length="375" mass="39384">MATSTGHQPPPFFRRGLPLSAKLTIYVALSLALLVGDLQMSYLTTLRQGVAILTYPLQIAAATPAEFARNVSNYFNGLISLQRENERLRADRLQAAKQLLRSTQLEQENTELRGLLDMRERVKVTSIAAEVLFTARDPFSRKVILDKGGNQGVEPGLAVVDAAGVLGQVTRVFPLHAEVTLLSDKEQAIPVLIERSGLRAVMFGTGSGLTELRYLAANADVRVGDRILTSGLDGVFVPGLPVATVIRASRDAAESFGRILCLPIGGVERSGDVLVLGRAGALPKRPQEEALDPRRTAAGRISQRHESEHGQSAPAAAQSAAQAAPAVSHSAPVAAPRPAASAPVAASSAARVVRPASSSSAAPHSASESAPKGGN</sequence>
<feature type="coiled-coil region" evidence="5">
    <location>
        <begin position="78"/>
        <end position="113"/>
    </location>
</feature>
<evidence type="ECO:0000256" key="3">
    <source>
        <dbReference type="ARBA" id="ARBA00022960"/>
    </source>
</evidence>
<evidence type="ECO:0000256" key="5">
    <source>
        <dbReference type="SAM" id="Coils"/>
    </source>
</evidence>
<proteinExistence type="inferred from homology"/>
<feature type="compositionally biased region" description="Low complexity" evidence="6">
    <location>
        <begin position="312"/>
        <end position="375"/>
    </location>
</feature>
<dbReference type="RefSeq" id="WP_327597793.1">
    <property type="nucleotide sequence ID" value="NZ_JAYXHS010000001.1"/>
</dbReference>
<organism evidence="8 9">
    <name type="scientific">Uliginosibacterium silvisoli</name>
    <dbReference type="NCBI Taxonomy" id="3114758"/>
    <lineage>
        <taxon>Bacteria</taxon>
        <taxon>Pseudomonadati</taxon>
        <taxon>Pseudomonadota</taxon>
        <taxon>Betaproteobacteria</taxon>
        <taxon>Rhodocyclales</taxon>
        <taxon>Zoogloeaceae</taxon>
        <taxon>Uliginosibacterium</taxon>
    </lineage>
</organism>
<protein>
    <recommendedName>
        <fullName evidence="2">Cell shape-determining protein MreC</fullName>
    </recommendedName>
    <alternativeName>
        <fullName evidence="4">Cell shape protein MreC</fullName>
    </alternativeName>
</protein>
<evidence type="ECO:0000256" key="2">
    <source>
        <dbReference type="ARBA" id="ARBA00013855"/>
    </source>
</evidence>
<keyword evidence="3" id="KW-0133">Cell shape</keyword>
<gene>
    <name evidence="8" type="primary">mreC</name>
    <name evidence="8" type="ORF">VVD49_03785</name>
</gene>
<keyword evidence="9" id="KW-1185">Reference proteome</keyword>
<dbReference type="Gene3D" id="2.40.10.340">
    <property type="entry name" value="Rod shape-determining protein MreC, domain 1"/>
    <property type="match status" value="1"/>
</dbReference>
<dbReference type="Proteomes" id="UP001331561">
    <property type="component" value="Unassembled WGS sequence"/>
</dbReference>
<feature type="region of interest" description="Disordered" evidence="6">
    <location>
        <begin position="285"/>
        <end position="375"/>
    </location>
</feature>
<dbReference type="EMBL" id="JAYXHS010000001">
    <property type="protein sequence ID" value="MEC5384826.1"/>
    <property type="molecule type" value="Genomic_DNA"/>
</dbReference>
<comment type="caution">
    <text evidence="8">The sequence shown here is derived from an EMBL/GenBank/DDBJ whole genome shotgun (WGS) entry which is preliminary data.</text>
</comment>
<name>A0ABU6JZH5_9RHOO</name>
<dbReference type="NCBIfam" id="TIGR00219">
    <property type="entry name" value="mreC"/>
    <property type="match status" value="1"/>
</dbReference>
<dbReference type="InterPro" id="IPR042175">
    <property type="entry name" value="Cell/Rod_MreC_2"/>
</dbReference>
<comment type="similarity">
    <text evidence="1">Belongs to the MreC family.</text>
</comment>
<feature type="domain" description="Rod shape-determining protein MreC beta-barrel core" evidence="7">
    <location>
        <begin position="131"/>
        <end position="276"/>
    </location>
</feature>
<feature type="compositionally biased region" description="Basic and acidic residues" evidence="6">
    <location>
        <begin position="285"/>
        <end position="295"/>
    </location>
</feature>
<evidence type="ECO:0000256" key="4">
    <source>
        <dbReference type="ARBA" id="ARBA00032089"/>
    </source>
</evidence>